<gene>
    <name evidence="2" type="ORF">GPUH_LOCUS17954</name>
</gene>
<sequence length="61" mass="6908">MSALGRDVRQAMVEYTPMIIFVVIFVAVPIQFLLSPSSTSDVRYHLHKFVLHCRPVGTMCV</sequence>
<organism evidence="4">
    <name type="scientific">Gongylonema pulchrum</name>
    <dbReference type="NCBI Taxonomy" id="637853"/>
    <lineage>
        <taxon>Eukaryota</taxon>
        <taxon>Metazoa</taxon>
        <taxon>Ecdysozoa</taxon>
        <taxon>Nematoda</taxon>
        <taxon>Chromadorea</taxon>
        <taxon>Rhabditida</taxon>
        <taxon>Spirurina</taxon>
        <taxon>Spiruromorpha</taxon>
        <taxon>Spiruroidea</taxon>
        <taxon>Gongylonematidae</taxon>
        <taxon>Gongylonema</taxon>
    </lineage>
</organism>
<dbReference type="WBParaSite" id="GPUH_0001797801-mRNA-1">
    <property type="protein sequence ID" value="GPUH_0001797801-mRNA-1"/>
    <property type="gene ID" value="GPUH_0001797801"/>
</dbReference>
<accession>A0A183EAG2</accession>
<proteinExistence type="predicted"/>
<keyword evidence="1" id="KW-0812">Transmembrane</keyword>
<feature type="transmembrane region" description="Helical" evidence="1">
    <location>
        <begin position="12"/>
        <end position="34"/>
    </location>
</feature>
<name>A0A183EAG2_9BILA</name>
<evidence type="ECO:0000313" key="4">
    <source>
        <dbReference type="WBParaSite" id="GPUH_0001797801-mRNA-1"/>
    </source>
</evidence>
<dbReference type="Proteomes" id="UP000271098">
    <property type="component" value="Unassembled WGS sequence"/>
</dbReference>
<reference evidence="4" key="1">
    <citation type="submission" date="2016-06" db="UniProtKB">
        <authorList>
            <consortium name="WormBaseParasite"/>
        </authorList>
    </citation>
    <scope>IDENTIFICATION</scope>
</reference>
<keyword evidence="3" id="KW-1185">Reference proteome</keyword>
<dbReference type="EMBL" id="UYRT01085948">
    <property type="protein sequence ID" value="VDN30761.1"/>
    <property type="molecule type" value="Genomic_DNA"/>
</dbReference>
<evidence type="ECO:0000313" key="3">
    <source>
        <dbReference type="Proteomes" id="UP000271098"/>
    </source>
</evidence>
<dbReference type="AlphaFoldDB" id="A0A183EAG2"/>
<evidence type="ECO:0000256" key="1">
    <source>
        <dbReference type="SAM" id="Phobius"/>
    </source>
</evidence>
<reference evidence="2 3" key="2">
    <citation type="submission" date="2018-11" db="EMBL/GenBank/DDBJ databases">
        <authorList>
            <consortium name="Pathogen Informatics"/>
        </authorList>
    </citation>
    <scope>NUCLEOTIDE SEQUENCE [LARGE SCALE GENOMIC DNA]</scope>
</reference>
<protein>
    <submittedName>
        <fullName evidence="4">NADH-quinone oxidoreductase subunit H</fullName>
    </submittedName>
</protein>
<evidence type="ECO:0000313" key="2">
    <source>
        <dbReference type="EMBL" id="VDN30761.1"/>
    </source>
</evidence>
<keyword evidence="1" id="KW-1133">Transmembrane helix</keyword>
<keyword evidence="1" id="KW-0472">Membrane</keyword>